<gene>
    <name evidence="1" type="ORF">SLNSH_02730</name>
</gene>
<comment type="caution">
    <text evidence="1">The sequence shown here is derived from an EMBL/GenBank/DDBJ whole genome shotgun (WGS) entry which is preliminary data.</text>
</comment>
<protein>
    <recommendedName>
        <fullName evidence="3">Helix-turn-helix domain-containing protein</fullName>
    </recommendedName>
</protein>
<accession>A0A2T1HYS1</accession>
<reference evidence="2" key="1">
    <citation type="submission" date="2018-03" db="EMBL/GenBank/DDBJ databases">
        <authorList>
            <person name="Sun L."/>
            <person name="Liu H."/>
            <person name="Chen W."/>
            <person name="Huang K."/>
            <person name="Liu W."/>
            <person name="Gao X."/>
        </authorList>
    </citation>
    <scope>NUCLEOTIDE SEQUENCE [LARGE SCALE GENOMIC DNA]</scope>
    <source>
        <strain evidence="2">SH9</strain>
    </source>
</reference>
<name>A0A2T1HYS1_9HYPH</name>
<dbReference type="OrthoDB" id="8453353at2"/>
<proteinExistence type="predicted"/>
<organism evidence="1 2">
    <name type="scientific">Alsobacter soli</name>
    <dbReference type="NCBI Taxonomy" id="2109933"/>
    <lineage>
        <taxon>Bacteria</taxon>
        <taxon>Pseudomonadati</taxon>
        <taxon>Pseudomonadota</taxon>
        <taxon>Alphaproteobacteria</taxon>
        <taxon>Hyphomicrobiales</taxon>
        <taxon>Alsobacteraceae</taxon>
        <taxon>Alsobacter</taxon>
    </lineage>
</organism>
<evidence type="ECO:0008006" key="3">
    <source>
        <dbReference type="Google" id="ProtNLM"/>
    </source>
</evidence>
<sequence length="90" mass="9925">MPEPQLLHWRERAFVSPAMAGEILCYSSGYIRRLVSAGVLKAIRQTKGGPLFIVVESISDYLDRLEAEQAPVRAEAGPTPSKYGHLTVVK</sequence>
<keyword evidence="2" id="KW-1185">Reference proteome</keyword>
<evidence type="ECO:0000313" key="2">
    <source>
        <dbReference type="Proteomes" id="UP000239772"/>
    </source>
</evidence>
<evidence type="ECO:0000313" key="1">
    <source>
        <dbReference type="EMBL" id="PSC06728.1"/>
    </source>
</evidence>
<dbReference type="Proteomes" id="UP000239772">
    <property type="component" value="Unassembled WGS sequence"/>
</dbReference>
<dbReference type="EMBL" id="PVZS01000002">
    <property type="protein sequence ID" value="PSC06728.1"/>
    <property type="molecule type" value="Genomic_DNA"/>
</dbReference>
<dbReference type="RefSeq" id="WP_106335106.1">
    <property type="nucleotide sequence ID" value="NZ_PVZS01000002.1"/>
</dbReference>
<dbReference type="AlphaFoldDB" id="A0A2T1HYS1"/>